<name>A0A0E9SF54_ANGAN</name>
<organism evidence="1">
    <name type="scientific">Anguilla anguilla</name>
    <name type="common">European freshwater eel</name>
    <name type="synonym">Muraena anguilla</name>
    <dbReference type="NCBI Taxonomy" id="7936"/>
    <lineage>
        <taxon>Eukaryota</taxon>
        <taxon>Metazoa</taxon>
        <taxon>Chordata</taxon>
        <taxon>Craniata</taxon>
        <taxon>Vertebrata</taxon>
        <taxon>Euteleostomi</taxon>
        <taxon>Actinopterygii</taxon>
        <taxon>Neopterygii</taxon>
        <taxon>Teleostei</taxon>
        <taxon>Anguilliformes</taxon>
        <taxon>Anguillidae</taxon>
        <taxon>Anguilla</taxon>
    </lineage>
</organism>
<reference evidence="1" key="2">
    <citation type="journal article" date="2015" name="Fish Shellfish Immunol.">
        <title>Early steps in the European eel (Anguilla anguilla)-Vibrio vulnificus interaction in the gills: Role of the RtxA13 toxin.</title>
        <authorList>
            <person name="Callol A."/>
            <person name="Pajuelo D."/>
            <person name="Ebbesson L."/>
            <person name="Teles M."/>
            <person name="MacKenzie S."/>
            <person name="Amaro C."/>
        </authorList>
    </citation>
    <scope>NUCLEOTIDE SEQUENCE</scope>
</reference>
<reference evidence="1" key="1">
    <citation type="submission" date="2014-11" db="EMBL/GenBank/DDBJ databases">
        <authorList>
            <person name="Amaro Gonzalez C."/>
        </authorList>
    </citation>
    <scope>NUCLEOTIDE SEQUENCE</scope>
</reference>
<evidence type="ECO:0000313" key="1">
    <source>
        <dbReference type="EMBL" id="JAH39911.1"/>
    </source>
</evidence>
<sequence length="26" mass="2974">MHTGKHRPERYINSAVLIHSCQTTPP</sequence>
<protein>
    <submittedName>
        <fullName evidence="1">Uncharacterized protein</fullName>
    </submittedName>
</protein>
<dbReference type="AlphaFoldDB" id="A0A0E9SF54"/>
<accession>A0A0E9SF54</accession>
<dbReference type="EMBL" id="GBXM01068666">
    <property type="protein sequence ID" value="JAH39911.1"/>
    <property type="molecule type" value="Transcribed_RNA"/>
</dbReference>
<proteinExistence type="predicted"/>